<evidence type="ECO:0000256" key="3">
    <source>
        <dbReference type="ARBA" id="ARBA00022692"/>
    </source>
</evidence>
<keyword evidence="8" id="KW-0808">Transferase</keyword>
<sequence length="537" mass="59527">MTTSFFMRCAVLFPLFYLVWSYLWFLKRSTVFYPNGYLLFATFLAAHTLILSGSILVRGSNPKRVRYEVVGLLSFALLVTVPFAFMGSAFGQRDVASLLISIQENQIGQLAEIGLEGFTPLIRYYLMHIILLLAAGWVVLWLVPAGTPTILTMAVFLIGSSPGSHFVFSHFYPNPDHALIADRLDKLAPRIIAAPEEQKNLVIIYLESLERTYRDIPETKDAFAIFTELENKGLSFTEIGQVAGTEHTIGGIVASQCGVPLVAKGIYNPRRKDPIYGHALPKISQFMPKLTCLGDVLAQAGYQLSYINGSTLDLYAKGDFLRTHSFHSVRGLEDFEGWENEPRTNVWGMNDDLLFERVTDELIRMSKQDNPFVLAALTIATHGPEGYPDSTCPEPEMEPIIATAIACTGRLVTNLLEEIERLGLSDDTLVVLQSDHLSMRNSVHQSLLERESARRNFLTVLGTGENTIIEKQGSMVDVYPTLLELLGYQLKEGAAGIGQSLLSQRATFVEQSDLSTLSSALSLNSDLKKSVWGENGN</sequence>
<evidence type="ECO:0000313" key="8">
    <source>
        <dbReference type="EMBL" id="CUK27569.1"/>
    </source>
</evidence>
<keyword evidence="9" id="KW-1185">Reference proteome</keyword>
<evidence type="ECO:0000259" key="7">
    <source>
        <dbReference type="Pfam" id="PF00884"/>
    </source>
</evidence>
<evidence type="ECO:0000256" key="5">
    <source>
        <dbReference type="ARBA" id="ARBA00023136"/>
    </source>
</evidence>
<dbReference type="Proteomes" id="UP000051184">
    <property type="component" value="Unassembled WGS sequence"/>
</dbReference>
<reference evidence="9" key="1">
    <citation type="submission" date="2015-09" db="EMBL/GenBank/DDBJ databases">
        <authorList>
            <person name="Rodrigo-Torres Lidia"/>
            <person name="Arahal R.David."/>
        </authorList>
    </citation>
    <scope>NUCLEOTIDE SEQUENCE [LARGE SCALE GENOMIC DNA]</scope>
    <source>
        <strain evidence="9">CECT 5114</strain>
    </source>
</reference>
<dbReference type="InterPro" id="IPR050448">
    <property type="entry name" value="OpgB/LTA_synthase_biosynth"/>
</dbReference>
<dbReference type="STRING" id="1715691.TA5113_02538"/>
<evidence type="ECO:0000256" key="1">
    <source>
        <dbReference type="ARBA" id="ARBA00004651"/>
    </source>
</evidence>
<dbReference type="InterPro" id="IPR017850">
    <property type="entry name" value="Alkaline_phosphatase_core_sf"/>
</dbReference>
<accession>A0A0P1J1G2</accession>
<dbReference type="GO" id="GO:0016740">
    <property type="term" value="F:transferase activity"/>
    <property type="evidence" value="ECO:0007669"/>
    <property type="project" value="UniProtKB-KW"/>
</dbReference>
<dbReference type="Gene3D" id="3.40.720.10">
    <property type="entry name" value="Alkaline Phosphatase, subunit A"/>
    <property type="match status" value="1"/>
</dbReference>
<dbReference type="RefSeq" id="WP_058316487.1">
    <property type="nucleotide sequence ID" value="NZ_CYTO01000024.1"/>
</dbReference>
<keyword evidence="2" id="KW-1003">Cell membrane</keyword>
<dbReference type="InterPro" id="IPR000917">
    <property type="entry name" value="Sulfatase_N"/>
</dbReference>
<dbReference type="EMBL" id="CYUE01000025">
    <property type="protein sequence ID" value="CUK27569.1"/>
    <property type="molecule type" value="Genomic_DNA"/>
</dbReference>
<dbReference type="OrthoDB" id="9760224at2"/>
<dbReference type="CDD" id="cd16015">
    <property type="entry name" value="LTA_synthase"/>
    <property type="match status" value="1"/>
</dbReference>
<feature type="domain" description="Sulfatase N-terminal" evidence="7">
    <location>
        <begin position="199"/>
        <end position="488"/>
    </location>
</feature>
<dbReference type="GO" id="GO:0005886">
    <property type="term" value="C:plasma membrane"/>
    <property type="evidence" value="ECO:0007669"/>
    <property type="project" value="UniProtKB-SubCell"/>
</dbReference>
<name>A0A0P1J1G2_9RHOB</name>
<feature type="transmembrane region" description="Helical" evidence="6">
    <location>
        <begin position="150"/>
        <end position="172"/>
    </location>
</feature>
<dbReference type="PANTHER" id="PTHR47371:SF3">
    <property type="entry name" value="PHOSPHOGLYCEROL TRANSFERASE I"/>
    <property type="match status" value="1"/>
</dbReference>
<evidence type="ECO:0000256" key="6">
    <source>
        <dbReference type="SAM" id="Phobius"/>
    </source>
</evidence>
<feature type="transmembrane region" description="Helical" evidence="6">
    <location>
        <begin position="124"/>
        <end position="143"/>
    </location>
</feature>
<keyword evidence="3 6" id="KW-0812">Transmembrane</keyword>
<keyword evidence="4 6" id="KW-1133">Transmembrane helix</keyword>
<proteinExistence type="predicted"/>
<evidence type="ECO:0000313" key="9">
    <source>
        <dbReference type="Proteomes" id="UP000051184"/>
    </source>
</evidence>
<evidence type="ECO:0000256" key="2">
    <source>
        <dbReference type="ARBA" id="ARBA00022475"/>
    </source>
</evidence>
<dbReference type="Pfam" id="PF00884">
    <property type="entry name" value="Sulfatase"/>
    <property type="match status" value="1"/>
</dbReference>
<dbReference type="PANTHER" id="PTHR47371">
    <property type="entry name" value="LIPOTEICHOIC ACID SYNTHASE"/>
    <property type="match status" value="1"/>
</dbReference>
<dbReference type="SUPFAM" id="SSF53649">
    <property type="entry name" value="Alkaline phosphatase-like"/>
    <property type="match status" value="1"/>
</dbReference>
<keyword evidence="5 6" id="KW-0472">Membrane</keyword>
<protein>
    <submittedName>
        <fullName evidence="8">Phosphoglycerol transferase I</fullName>
    </submittedName>
</protein>
<feature type="transmembrane region" description="Helical" evidence="6">
    <location>
        <begin position="5"/>
        <end position="25"/>
    </location>
</feature>
<feature type="transmembrane region" description="Helical" evidence="6">
    <location>
        <begin position="37"/>
        <end position="57"/>
    </location>
</feature>
<feature type="transmembrane region" description="Helical" evidence="6">
    <location>
        <begin position="69"/>
        <end position="90"/>
    </location>
</feature>
<comment type="subcellular location">
    <subcellularLocation>
        <location evidence="1">Cell membrane</location>
        <topology evidence="1">Multi-pass membrane protein</topology>
    </subcellularLocation>
</comment>
<evidence type="ECO:0000256" key="4">
    <source>
        <dbReference type="ARBA" id="ARBA00022989"/>
    </source>
</evidence>
<organism evidence="8 9">
    <name type="scientific">Cognatishimia activa</name>
    <dbReference type="NCBI Taxonomy" id="1715691"/>
    <lineage>
        <taxon>Bacteria</taxon>
        <taxon>Pseudomonadati</taxon>
        <taxon>Pseudomonadota</taxon>
        <taxon>Alphaproteobacteria</taxon>
        <taxon>Rhodobacterales</taxon>
        <taxon>Paracoccaceae</taxon>
        <taxon>Cognatishimia</taxon>
    </lineage>
</organism>
<gene>
    <name evidence="8" type="ORF">TA5114_03397</name>
</gene>
<dbReference type="AlphaFoldDB" id="A0A0P1J1G2"/>